<dbReference type="PANTHER" id="PTHR15561">
    <property type="entry name" value="CALCITONIN GENE-RELATED PEPTIDE-RECEPTOR COMPONENT PROTEIN"/>
    <property type="match status" value="1"/>
</dbReference>
<dbReference type="InterPro" id="IPR006590">
    <property type="entry name" value="RNA_pol_Rpb4/RPC9_core"/>
</dbReference>
<keyword evidence="10" id="KW-1185">Reference proteome</keyword>
<dbReference type="InterPro" id="IPR010997">
    <property type="entry name" value="HRDC-like_sf"/>
</dbReference>
<feature type="region of interest" description="Disordered" evidence="7">
    <location>
        <begin position="8"/>
        <end position="27"/>
    </location>
</feature>
<feature type="region of interest" description="Disordered" evidence="7">
    <location>
        <begin position="48"/>
        <end position="67"/>
    </location>
</feature>
<evidence type="ECO:0000256" key="4">
    <source>
        <dbReference type="ARBA" id="ARBA00022478"/>
    </source>
</evidence>
<proteinExistence type="inferred from homology"/>
<dbReference type="Gene3D" id="1.20.1250.40">
    <property type="match status" value="1"/>
</dbReference>
<keyword evidence="4" id="KW-0240">DNA-directed RNA polymerase</keyword>
<dbReference type="SMART" id="SM00657">
    <property type="entry name" value="RPOL4c"/>
    <property type="match status" value="1"/>
</dbReference>
<dbReference type="SUPFAM" id="SSF47819">
    <property type="entry name" value="HRDC-like"/>
    <property type="match status" value="1"/>
</dbReference>
<evidence type="ECO:0000256" key="5">
    <source>
        <dbReference type="ARBA" id="ARBA00023163"/>
    </source>
</evidence>
<name>A0A7J7I299_CAMSI</name>
<comment type="caution">
    <text evidence="9">The sequence shown here is derived from an EMBL/GenBank/DDBJ whole genome shotgun (WGS) entry which is preliminary data.</text>
</comment>
<evidence type="ECO:0000313" key="9">
    <source>
        <dbReference type="EMBL" id="KAF5958671.1"/>
    </source>
</evidence>
<reference evidence="10" key="1">
    <citation type="journal article" date="2020" name="Nat. Commun.">
        <title>Genome assembly of wild tea tree DASZ reveals pedigree and selection history of tea varieties.</title>
        <authorList>
            <person name="Zhang W."/>
            <person name="Zhang Y."/>
            <person name="Qiu H."/>
            <person name="Guo Y."/>
            <person name="Wan H."/>
            <person name="Zhang X."/>
            <person name="Scossa F."/>
            <person name="Alseekh S."/>
            <person name="Zhang Q."/>
            <person name="Wang P."/>
            <person name="Xu L."/>
            <person name="Schmidt M.H."/>
            <person name="Jia X."/>
            <person name="Li D."/>
            <person name="Zhu A."/>
            <person name="Guo F."/>
            <person name="Chen W."/>
            <person name="Ni D."/>
            <person name="Usadel B."/>
            <person name="Fernie A.R."/>
            <person name="Wen W."/>
        </authorList>
    </citation>
    <scope>NUCLEOTIDE SEQUENCE [LARGE SCALE GENOMIC DNA]</scope>
    <source>
        <strain evidence="10">cv. G240</strain>
    </source>
</reference>
<dbReference type="Pfam" id="PF03874">
    <property type="entry name" value="RNA_pol_Rpb4"/>
    <property type="match status" value="1"/>
</dbReference>
<comment type="subcellular location">
    <subcellularLocation>
        <location evidence="1">Nucleus</location>
    </subcellularLocation>
</comment>
<dbReference type="AlphaFoldDB" id="A0A7J7I299"/>
<organism evidence="9 10">
    <name type="scientific">Camellia sinensis</name>
    <name type="common">Tea plant</name>
    <name type="synonym">Thea sinensis</name>
    <dbReference type="NCBI Taxonomy" id="4442"/>
    <lineage>
        <taxon>Eukaryota</taxon>
        <taxon>Viridiplantae</taxon>
        <taxon>Streptophyta</taxon>
        <taxon>Embryophyta</taxon>
        <taxon>Tracheophyta</taxon>
        <taxon>Spermatophyta</taxon>
        <taxon>Magnoliopsida</taxon>
        <taxon>eudicotyledons</taxon>
        <taxon>Gunneridae</taxon>
        <taxon>Pentapetalae</taxon>
        <taxon>asterids</taxon>
        <taxon>Ericales</taxon>
        <taxon>Theaceae</taxon>
        <taxon>Camellia</taxon>
    </lineage>
</organism>
<evidence type="ECO:0000256" key="7">
    <source>
        <dbReference type="SAM" id="MobiDB-lite"/>
    </source>
</evidence>
<gene>
    <name evidence="9" type="ORF">HYC85_005896</name>
</gene>
<keyword evidence="6" id="KW-0539">Nucleus</keyword>
<evidence type="ECO:0000256" key="6">
    <source>
        <dbReference type="ARBA" id="ARBA00023242"/>
    </source>
</evidence>
<accession>A0A7J7I299</accession>
<evidence type="ECO:0000256" key="2">
    <source>
        <dbReference type="ARBA" id="ARBA00006898"/>
    </source>
</evidence>
<dbReference type="Proteomes" id="UP000593564">
    <property type="component" value="Unassembled WGS sequence"/>
</dbReference>
<dbReference type="InterPro" id="IPR005574">
    <property type="entry name" value="Rpb4/RPC9"/>
</dbReference>
<dbReference type="GO" id="GO:0000166">
    <property type="term" value="F:nucleotide binding"/>
    <property type="evidence" value="ECO:0007669"/>
    <property type="project" value="InterPro"/>
</dbReference>
<dbReference type="GO" id="GO:0005666">
    <property type="term" value="C:RNA polymerase III complex"/>
    <property type="evidence" value="ECO:0007669"/>
    <property type="project" value="InterPro"/>
</dbReference>
<keyword evidence="5" id="KW-0804">Transcription</keyword>
<dbReference type="GO" id="GO:0006384">
    <property type="term" value="P:transcription initiation at RNA polymerase III promoter"/>
    <property type="evidence" value="ECO:0007669"/>
    <property type="project" value="InterPro"/>
</dbReference>
<evidence type="ECO:0000313" key="10">
    <source>
        <dbReference type="Proteomes" id="UP000593564"/>
    </source>
</evidence>
<sequence length="230" mass="25367">MELCCRGGKKAKGLGKRSKESKDMSGLRTNRTLQQAAEIKDEAVEKDDVQDVDTDATTETNTVVKSTRPQGRLRANAGALTNFEVLDFLRSRGAAKDPSWIIVPIAPSEFKVCDYLEKSVACIQTREIIKEFVKKCKWYKLAEAEILNIINIRPCSVVEIDQDIKVTSIKGTLLHHHHPLNPSLTSCTIVSITNTKIRAVVPHSSKAEPGLAHGLGCDVDALWVFVSTVE</sequence>
<comment type="similarity">
    <text evidence="2">Belongs to the eukaryotic RPC9 RNA polymerase subunit family.</text>
</comment>
<evidence type="ECO:0000256" key="3">
    <source>
        <dbReference type="ARBA" id="ARBA00016672"/>
    </source>
</evidence>
<dbReference type="PANTHER" id="PTHR15561:SF0">
    <property type="entry name" value="DNA-DIRECTED RNA POLYMERASE III SUBUNIT RPC9"/>
    <property type="match status" value="1"/>
</dbReference>
<evidence type="ECO:0000256" key="1">
    <source>
        <dbReference type="ARBA" id="ARBA00004123"/>
    </source>
</evidence>
<dbReference type="InterPro" id="IPR038324">
    <property type="entry name" value="Rpb4/RPC9_sf"/>
</dbReference>
<evidence type="ECO:0000259" key="8">
    <source>
        <dbReference type="SMART" id="SM00657"/>
    </source>
</evidence>
<reference evidence="9 10" key="2">
    <citation type="submission" date="2020-07" db="EMBL/GenBank/DDBJ databases">
        <title>Genome assembly of wild tea tree DASZ reveals pedigree and selection history of tea varieties.</title>
        <authorList>
            <person name="Zhang W."/>
        </authorList>
    </citation>
    <scope>NUCLEOTIDE SEQUENCE [LARGE SCALE GENOMIC DNA]</scope>
    <source>
        <strain evidence="10">cv. G240</strain>
        <tissue evidence="9">Leaf</tissue>
    </source>
</reference>
<dbReference type="EMBL" id="JACBKZ010000002">
    <property type="protein sequence ID" value="KAF5958671.1"/>
    <property type="molecule type" value="Genomic_DNA"/>
</dbReference>
<feature type="domain" description="RNA polymerase Rpb4/RPC9 core" evidence="8">
    <location>
        <begin position="72"/>
        <end position="184"/>
    </location>
</feature>
<protein>
    <recommendedName>
        <fullName evidence="3">DNA-directed RNA polymerase III subunit RPC9</fullName>
    </recommendedName>
</protein>
<dbReference type="InterPro" id="IPR038846">
    <property type="entry name" value="RPC9"/>
</dbReference>